<dbReference type="InterPro" id="IPR001650">
    <property type="entry name" value="Helicase_C-like"/>
</dbReference>
<evidence type="ECO:0000256" key="11">
    <source>
        <dbReference type="ARBA" id="ARBA00023125"/>
    </source>
</evidence>
<evidence type="ECO:0000256" key="14">
    <source>
        <dbReference type="ARBA" id="ARBA00034695"/>
    </source>
</evidence>
<dbReference type="FunFam" id="3.40.50.300:FF:000992">
    <property type="entry name" value="probable ATP-dependent RNA helicase DDX20"/>
    <property type="match status" value="1"/>
</dbReference>
<comment type="function">
    <text evidence="17">The SMN complex catalyzes the assembly of small nuclear ribonucleoproteins (snRNPs), the building blocks of the spliceosome, and thereby plays an important role in the splicing of cellular pre-mRNAs. Most spliceosomal snRNPs contain a common set of Sm proteins SNRPB, SNRPD1, SNRPD2, SNRPD3, SNRPE, SNRPF and SNRPG that assemble in a heptameric protein ring on the Sm site of the small nuclear RNA to form the core snRNP (Sm core). In the cytosol, the Sm proteins SNRPD1, SNRPD2, SNRPE, SNRPF and SNRPG are trapped in an inactive 6S pICln-Sm complex by the chaperone CLNS1A that controls the assembly of the core snRNP. To assemble core snRNPs, the SMN complex accepts the trapped 5Sm proteins from CLNS1A forming an intermediate. Binding of snRNA inside 5Sm triggers eviction of the SMN complex, thereby allowing binding of SNRPD3 and SNRPB to complete assembly of the core snRNP. May also play a role in the metabolism of small nucleolar ribonucleoprotein (snoRNPs).</text>
</comment>
<dbReference type="Pfam" id="PF00271">
    <property type="entry name" value="Helicase_C"/>
    <property type="match status" value="1"/>
</dbReference>
<proteinExistence type="inferred from homology"/>
<protein>
    <recommendedName>
        <fullName evidence="19">Probable ATP-dependent RNA helicase DDX20</fullName>
        <ecNumber evidence="2">3.6.1.15</ecNumber>
        <ecNumber evidence="3">3.6.4.13</ecNumber>
    </recommendedName>
    <alternativeName>
        <fullName evidence="21">Component of gems 3</fullName>
    </alternativeName>
    <alternativeName>
        <fullName evidence="20">DEAD box protein 20</fullName>
    </alternativeName>
    <alternativeName>
        <fullName evidence="22">DEAD box protein DP 103</fullName>
    </alternativeName>
    <alternativeName>
        <fullName evidence="23">Gemin-3</fullName>
    </alternativeName>
</protein>
<keyword evidence="5" id="KW-0597">Phosphoprotein</keyword>
<dbReference type="KEGG" id="umr:103675218"/>
<dbReference type="SUPFAM" id="SSF52540">
    <property type="entry name" value="P-loop containing nucleoside triphosphate hydrolases"/>
    <property type="match status" value="1"/>
</dbReference>
<evidence type="ECO:0000256" key="7">
    <source>
        <dbReference type="ARBA" id="ARBA00022741"/>
    </source>
</evidence>
<dbReference type="FunFam" id="3.40.50.300:FF:001021">
    <property type="entry name" value="Probable ATP-dependent RNA helicase DDX20"/>
    <property type="match status" value="1"/>
</dbReference>
<dbReference type="Gene3D" id="3.40.50.300">
    <property type="entry name" value="P-loop containing nucleotide triphosphate hydrolases"/>
    <property type="match status" value="2"/>
</dbReference>
<evidence type="ECO:0000256" key="18">
    <source>
        <dbReference type="ARBA" id="ARBA00060770"/>
    </source>
</evidence>
<name>A0A8M1FQY6_URSMA</name>
<comment type="catalytic activity">
    <reaction evidence="15">
        <text>ATP + H2O = ADP + phosphate + H(+)</text>
        <dbReference type="Rhea" id="RHEA:13065"/>
        <dbReference type="ChEBI" id="CHEBI:15377"/>
        <dbReference type="ChEBI" id="CHEBI:15378"/>
        <dbReference type="ChEBI" id="CHEBI:30616"/>
        <dbReference type="ChEBI" id="CHEBI:43474"/>
        <dbReference type="ChEBI" id="CHEBI:456216"/>
        <dbReference type="EC" id="3.6.4.13"/>
    </reaction>
    <physiologicalReaction direction="left-to-right" evidence="15">
        <dbReference type="Rhea" id="RHEA:13066"/>
    </physiologicalReaction>
</comment>
<feature type="compositionally biased region" description="Low complexity" evidence="25">
    <location>
        <begin position="643"/>
        <end position="665"/>
    </location>
</feature>
<feature type="short sequence motif" description="Q motif" evidence="24">
    <location>
        <begin position="62"/>
        <end position="90"/>
    </location>
</feature>
<dbReference type="Proteomes" id="UP000261680">
    <property type="component" value="Unplaced"/>
</dbReference>
<evidence type="ECO:0000256" key="3">
    <source>
        <dbReference type="ARBA" id="ARBA00012552"/>
    </source>
</evidence>
<evidence type="ECO:0000256" key="17">
    <source>
        <dbReference type="ARBA" id="ARBA00055865"/>
    </source>
</evidence>
<dbReference type="InterPro" id="IPR027417">
    <property type="entry name" value="P-loop_NTPase"/>
</dbReference>
<keyword evidence="6" id="KW-0507">mRNA processing</keyword>
<evidence type="ECO:0000256" key="13">
    <source>
        <dbReference type="ARBA" id="ARBA00023242"/>
    </source>
</evidence>
<dbReference type="GO" id="GO:0008380">
    <property type="term" value="P:RNA splicing"/>
    <property type="evidence" value="ECO:0007669"/>
    <property type="project" value="UniProtKB-KW"/>
</dbReference>
<evidence type="ECO:0000256" key="19">
    <source>
        <dbReference type="ARBA" id="ARBA00072900"/>
    </source>
</evidence>
<keyword evidence="10" id="KW-0067">ATP-binding</keyword>
<gene>
    <name evidence="30" type="primary">DDX20</name>
</gene>
<reference evidence="30" key="1">
    <citation type="submission" date="2025-08" db="UniProtKB">
        <authorList>
            <consortium name="RefSeq"/>
        </authorList>
    </citation>
    <scope>IDENTIFICATION</scope>
    <source>
        <tissue evidence="30">Whole blood</tissue>
    </source>
</reference>
<dbReference type="PROSITE" id="PS51195">
    <property type="entry name" value="Q_MOTIF"/>
    <property type="match status" value="1"/>
</dbReference>
<evidence type="ECO:0000256" key="8">
    <source>
        <dbReference type="ARBA" id="ARBA00022801"/>
    </source>
</evidence>
<dbReference type="GO" id="GO:0032991">
    <property type="term" value="C:protein-containing complex"/>
    <property type="evidence" value="ECO:0007669"/>
    <property type="project" value="UniProtKB-ARBA"/>
</dbReference>
<dbReference type="GO" id="GO:0005524">
    <property type="term" value="F:ATP binding"/>
    <property type="evidence" value="ECO:0007669"/>
    <property type="project" value="UniProtKB-KW"/>
</dbReference>
<evidence type="ECO:0000256" key="20">
    <source>
        <dbReference type="ARBA" id="ARBA00075456"/>
    </source>
</evidence>
<evidence type="ECO:0000256" key="25">
    <source>
        <dbReference type="SAM" id="MobiDB-lite"/>
    </source>
</evidence>
<dbReference type="EC" id="3.6.1.15" evidence="2"/>
<dbReference type="InterPro" id="IPR014014">
    <property type="entry name" value="RNA_helicase_DEAD_Q_motif"/>
</dbReference>
<accession>A0A8M1FQY6</accession>
<evidence type="ECO:0000256" key="4">
    <source>
        <dbReference type="ARBA" id="ARBA00022490"/>
    </source>
</evidence>
<feature type="domain" description="Helicase C-terminal" evidence="27">
    <location>
        <begin position="299"/>
        <end position="448"/>
    </location>
</feature>
<dbReference type="PROSITE" id="PS51192">
    <property type="entry name" value="HELICASE_ATP_BIND_1"/>
    <property type="match status" value="1"/>
</dbReference>
<feature type="domain" description="DEAD-box RNA helicase Q" evidence="28">
    <location>
        <begin position="62"/>
        <end position="90"/>
    </location>
</feature>
<dbReference type="PROSITE" id="PS00039">
    <property type="entry name" value="DEAD_ATP_HELICASE"/>
    <property type="match status" value="1"/>
</dbReference>
<keyword evidence="29" id="KW-1185">Reference proteome</keyword>
<evidence type="ECO:0000256" key="23">
    <source>
        <dbReference type="ARBA" id="ARBA00081349"/>
    </source>
</evidence>
<dbReference type="PANTHER" id="PTHR47958">
    <property type="entry name" value="ATP-DEPENDENT RNA HELICASE DBP3"/>
    <property type="match status" value="1"/>
</dbReference>
<evidence type="ECO:0000256" key="22">
    <source>
        <dbReference type="ARBA" id="ARBA00081078"/>
    </source>
</evidence>
<dbReference type="AlphaFoldDB" id="A0A8M1FQY6"/>
<evidence type="ECO:0000256" key="12">
    <source>
        <dbReference type="ARBA" id="ARBA00023187"/>
    </source>
</evidence>
<feature type="domain" description="Helicase ATP-binding" evidence="26">
    <location>
        <begin position="93"/>
        <end position="264"/>
    </location>
</feature>
<evidence type="ECO:0000256" key="21">
    <source>
        <dbReference type="ARBA" id="ARBA00076170"/>
    </source>
</evidence>
<dbReference type="SMART" id="SM00490">
    <property type="entry name" value="HELICc"/>
    <property type="match status" value="1"/>
</dbReference>
<dbReference type="GO" id="GO:0043065">
    <property type="term" value="P:positive regulation of apoptotic process"/>
    <property type="evidence" value="ECO:0007669"/>
    <property type="project" value="UniProtKB-ARBA"/>
</dbReference>
<dbReference type="EC" id="3.6.4.13" evidence="3"/>
<evidence type="ECO:0000256" key="16">
    <source>
        <dbReference type="ARBA" id="ARBA00051318"/>
    </source>
</evidence>
<evidence type="ECO:0000256" key="24">
    <source>
        <dbReference type="PROSITE-ProRule" id="PRU00552"/>
    </source>
</evidence>
<evidence type="ECO:0000256" key="9">
    <source>
        <dbReference type="ARBA" id="ARBA00022806"/>
    </source>
</evidence>
<evidence type="ECO:0000313" key="30">
    <source>
        <dbReference type="RefSeq" id="XP_040482834.1"/>
    </source>
</evidence>
<evidence type="ECO:0000256" key="1">
    <source>
        <dbReference type="ARBA" id="ARBA00004496"/>
    </source>
</evidence>
<dbReference type="PROSITE" id="PS51194">
    <property type="entry name" value="HELICASE_CTER"/>
    <property type="match status" value="1"/>
</dbReference>
<evidence type="ECO:0000256" key="10">
    <source>
        <dbReference type="ARBA" id="ARBA00022840"/>
    </source>
</evidence>
<evidence type="ECO:0000256" key="6">
    <source>
        <dbReference type="ARBA" id="ARBA00022664"/>
    </source>
</evidence>
<dbReference type="GO" id="GO:0003724">
    <property type="term" value="F:RNA helicase activity"/>
    <property type="evidence" value="ECO:0007669"/>
    <property type="project" value="UniProtKB-EC"/>
</dbReference>
<dbReference type="GO" id="GO:0097504">
    <property type="term" value="C:Gemini of Cajal bodies"/>
    <property type="evidence" value="ECO:0007669"/>
    <property type="project" value="UniProtKB-SubCell"/>
</dbReference>
<evidence type="ECO:0000259" key="27">
    <source>
        <dbReference type="PROSITE" id="PS51194"/>
    </source>
</evidence>
<sequence length="822" mass="91336">MAAAFEAPAALATVEAAMPAERVAAQLAASEPVPGPVRSLRTAHDVSGPRTRTGDVLLAEPADFESLLLSRPVLEGLRAAGFERPSPVQLKAIPLGRCGLDLIVQAKSGTGKTCVFSTIALDSLVLENLSTQILILAPTREIAVQIHSVITAIGIKMEGLECHVFIGGTPLSQDKTRLKKCHIAVGSPGRIKQLIELDYLNPGSIRLFILDEADKLLEEGSFQEQINWIYSSLPASKQMLAVSATYPEFLANALTKYMRDPTFVRLNSSDPSLIGLKQYYKIVNSYPLAHKIFEEKAQHLQELFSRIPFNQALVFSNLHSRAQHLADILSSKGFPAECILGNMNQNQRLDAMAKLKQFHCRVLISTDLTSRGIDAEKVNLVVNLDVPLDWETYMHRIGRAGRFGTLGLTVTYCCRGEEENVMMKIAQKCNINLLPLPDPIPPGLMEECLDWDVEVQAAMHTYGLASVPAQPLKKQIQKMERTLQTQKSHGTHVVSPRNSSVSSLLVKSKSTTKQKLPVKSHSECGITGKAVSPKAVGCGIRLEEQMPNSVEISVENSASQQQVKEVLPVSLPTIPCLSSFKIHLPYSLTFTELVEDYEHYIKEGLEKPVEIIRHYTGPGDQTVNPQNGFVRNRIPERVPMLASSSQSGDSESDSDSYSSRTSSQSKGNKSYLEGSSDTQLKDSEPTPVRGHVSLEQRLNGSDARNPAEYQESPGIQTKARHKEGANPRAKQSRRNPPRRSSCRAQAEAQEDGWYDGHRETHPGFSDAYQDYEEYWRAYYRAWQEYYAAASQSYYWNAQRHPSWMAAYHMNTIYLQEMMRGNQ</sequence>
<dbReference type="CDD" id="cd18787">
    <property type="entry name" value="SF2_C_DEAD"/>
    <property type="match status" value="1"/>
</dbReference>
<dbReference type="InterPro" id="IPR014001">
    <property type="entry name" value="Helicase_ATP-bd"/>
</dbReference>
<feature type="compositionally biased region" description="Basic residues" evidence="25">
    <location>
        <begin position="730"/>
        <end position="741"/>
    </location>
</feature>
<keyword evidence="9 30" id="KW-0347">Helicase</keyword>
<evidence type="ECO:0000259" key="28">
    <source>
        <dbReference type="PROSITE" id="PS51195"/>
    </source>
</evidence>
<dbReference type="GO" id="GO:0006397">
    <property type="term" value="P:mRNA processing"/>
    <property type="evidence" value="ECO:0007669"/>
    <property type="project" value="UniProtKB-KW"/>
</dbReference>
<dbReference type="InterPro" id="IPR011545">
    <property type="entry name" value="DEAD/DEAH_box_helicase_dom"/>
</dbReference>
<keyword evidence="4" id="KW-0963">Cytoplasm</keyword>
<dbReference type="GO" id="GO:0003677">
    <property type="term" value="F:DNA binding"/>
    <property type="evidence" value="ECO:0007669"/>
    <property type="project" value="UniProtKB-KW"/>
</dbReference>
<dbReference type="Pfam" id="PF00270">
    <property type="entry name" value="DEAD"/>
    <property type="match status" value="1"/>
</dbReference>
<evidence type="ECO:0000256" key="5">
    <source>
        <dbReference type="ARBA" id="ARBA00022553"/>
    </source>
</evidence>
<dbReference type="GO" id="GO:0017111">
    <property type="term" value="F:ribonucleoside triphosphate phosphatase activity"/>
    <property type="evidence" value="ECO:0007669"/>
    <property type="project" value="UniProtKB-EC"/>
</dbReference>
<comment type="subcellular location">
    <subcellularLocation>
        <location evidence="1">Cytoplasm</location>
    </subcellularLocation>
    <subcellularLocation>
        <location evidence="14">Nucleus</location>
        <location evidence="14">Gem</location>
    </subcellularLocation>
</comment>
<keyword evidence="12" id="KW-0508">mRNA splicing</keyword>
<dbReference type="OrthoDB" id="434041at2759"/>
<evidence type="ECO:0000313" key="29">
    <source>
        <dbReference type="Proteomes" id="UP000261680"/>
    </source>
</evidence>
<keyword evidence="8" id="KW-0378">Hydrolase</keyword>
<keyword evidence="13" id="KW-0539">Nucleus</keyword>
<evidence type="ECO:0000259" key="26">
    <source>
        <dbReference type="PROSITE" id="PS51192"/>
    </source>
</evidence>
<dbReference type="CDD" id="cd17943">
    <property type="entry name" value="DEADc_DDX20"/>
    <property type="match status" value="1"/>
</dbReference>
<dbReference type="InterPro" id="IPR000629">
    <property type="entry name" value="RNA-helicase_DEAD-box_CS"/>
</dbReference>
<keyword evidence="7" id="KW-0547">Nucleotide-binding</keyword>
<feature type="region of interest" description="Disordered" evidence="25">
    <location>
        <begin position="640"/>
        <end position="762"/>
    </location>
</feature>
<organism evidence="29 30">
    <name type="scientific">Ursus maritimus</name>
    <name type="common">Polar bear</name>
    <name type="synonym">Thalarctos maritimus</name>
    <dbReference type="NCBI Taxonomy" id="29073"/>
    <lineage>
        <taxon>Eukaryota</taxon>
        <taxon>Metazoa</taxon>
        <taxon>Chordata</taxon>
        <taxon>Craniata</taxon>
        <taxon>Vertebrata</taxon>
        <taxon>Euteleostomi</taxon>
        <taxon>Mammalia</taxon>
        <taxon>Eutheria</taxon>
        <taxon>Laurasiatheria</taxon>
        <taxon>Carnivora</taxon>
        <taxon>Caniformia</taxon>
        <taxon>Ursidae</taxon>
        <taxon>Ursus</taxon>
    </lineage>
</organism>
<evidence type="ECO:0000256" key="2">
    <source>
        <dbReference type="ARBA" id="ARBA00012445"/>
    </source>
</evidence>
<keyword evidence="11" id="KW-0238">DNA-binding</keyword>
<comment type="catalytic activity">
    <reaction evidence="16">
        <text>a ribonucleoside 5'-triphosphate + H2O = a ribonucleoside 5'-diphosphate + phosphate + H(+)</text>
        <dbReference type="Rhea" id="RHEA:23680"/>
        <dbReference type="ChEBI" id="CHEBI:15377"/>
        <dbReference type="ChEBI" id="CHEBI:15378"/>
        <dbReference type="ChEBI" id="CHEBI:43474"/>
        <dbReference type="ChEBI" id="CHEBI:57930"/>
        <dbReference type="ChEBI" id="CHEBI:61557"/>
        <dbReference type="EC" id="3.6.1.15"/>
    </reaction>
    <physiologicalReaction direction="left-to-right" evidence="16">
        <dbReference type="Rhea" id="RHEA:23681"/>
    </physiologicalReaction>
</comment>
<dbReference type="CTD" id="11218"/>
<evidence type="ECO:0000256" key="15">
    <source>
        <dbReference type="ARBA" id="ARBA00049390"/>
    </source>
</evidence>
<comment type="similarity">
    <text evidence="18">Belongs to the DEAD box helicase family. DDX20 subfamily.</text>
</comment>
<dbReference type="GO" id="GO:0000122">
    <property type="term" value="P:negative regulation of transcription by RNA polymerase II"/>
    <property type="evidence" value="ECO:0007669"/>
    <property type="project" value="UniProtKB-ARBA"/>
</dbReference>
<dbReference type="RefSeq" id="XP_040482834.1">
    <property type="nucleotide sequence ID" value="XM_040626900.1"/>
</dbReference>
<dbReference type="GeneID" id="103675218"/>
<dbReference type="GO" id="GO:0005737">
    <property type="term" value="C:cytoplasm"/>
    <property type="evidence" value="ECO:0007669"/>
    <property type="project" value="UniProtKB-SubCell"/>
</dbReference>
<dbReference type="SMART" id="SM00487">
    <property type="entry name" value="DEXDc"/>
    <property type="match status" value="1"/>
</dbReference>